<dbReference type="AlphaFoldDB" id="A0A2M4DMC1"/>
<evidence type="ECO:0000313" key="2">
    <source>
        <dbReference type="EMBL" id="MBW78675.1"/>
    </source>
</evidence>
<sequence>MPPLPVVVIVFAVAASQMLCTESWNGIGVRLPLPWGHGLNDTWLMSSSVQSRSYPIDEVLSMLAAIICP</sequence>
<protein>
    <submittedName>
        <fullName evidence="2">Putative secreted protein</fullName>
    </submittedName>
</protein>
<proteinExistence type="predicted"/>
<organism evidence="2">
    <name type="scientific">Anopheles darlingi</name>
    <name type="common">Mosquito</name>
    <dbReference type="NCBI Taxonomy" id="43151"/>
    <lineage>
        <taxon>Eukaryota</taxon>
        <taxon>Metazoa</taxon>
        <taxon>Ecdysozoa</taxon>
        <taxon>Arthropoda</taxon>
        <taxon>Hexapoda</taxon>
        <taxon>Insecta</taxon>
        <taxon>Pterygota</taxon>
        <taxon>Neoptera</taxon>
        <taxon>Endopterygota</taxon>
        <taxon>Diptera</taxon>
        <taxon>Nematocera</taxon>
        <taxon>Culicoidea</taxon>
        <taxon>Culicidae</taxon>
        <taxon>Anophelinae</taxon>
        <taxon>Anopheles</taxon>
    </lineage>
</organism>
<name>A0A2M4DMC1_ANODA</name>
<keyword evidence="1" id="KW-0732">Signal</keyword>
<accession>A0A2M4DMC1</accession>
<dbReference type="EMBL" id="GGFL01014497">
    <property type="protein sequence ID" value="MBW78675.1"/>
    <property type="molecule type" value="Transcribed_RNA"/>
</dbReference>
<feature type="chain" id="PRO_5014610852" evidence="1">
    <location>
        <begin position="21"/>
        <end position="69"/>
    </location>
</feature>
<feature type="signal peptide" evidence="1">
    <location>
        <begin position="1"/>
        <end position="20"/>
    </location>
</feature>
<evidence type="ECO:0000256" key="1">
    <source>
        <dbReference type="SAM" id="SignalP"/>
    </source>
</evidence>
<reference evidence="2" key="1">
    <citation type="submission" date="2018-01" db="EMBL/GenBank/DDBJ databases">
        <title>An insight into the sialome of Amazonian anophelines.</title>
        <authorList>
            <person name="Ribeiro J.M."/>
            <person name="Scarpassa V."/>
            <person name="Calvo E."/>
        </authorList>
    </citation>
    <scope>NUCLEOTIDE SEQUENCE</scope>
</reference>